<evidence type="ECO:0000313" key="7">
    <source>
        <dbReference type="Proteomes" id="UP000767854"/>
    </source>
</evidence>
<dbReference type="GO" id="GO:0008691">
    <property type="term" value="F:3-hydroxybutyryl-CoA dehydrogenase activity"/>
    <property type="evidence" value="ECO:0007669"/>
    <property type="project" value="UniProtKB-EC"/>
</dbReference>
<reference evidence="6 7" key="1">
    <citation type="submission" date="2021-01" db="EMBL/GenBank/DDBJ databases">
        <title>Genomic Encyclopedia of Type Strains, Phase IV (KMG-IV): sequencing the most valuable type-strain genomes for metagenomic binning, comparative biology and taxonomic classification.</title>
        <authorList>
            <person name="Goeker M."/>
        </authorList>
    </citation>
    <scope>NUCLEOTIDE SEQUENCE [LARGE SCALE GENOMIC DNA]</scope>
    <source>
        <strain evidence="6 7">DSM 24436</strain>
    </source>
</reference>
<dbReference type="SUPFAM" id="SSF51735">
    <property type="entry name" value="NAD(P)-binding Rossmann-fold domains"/>
    <property type="match status" value="1"/>
</dbReference>
<evidence type="ECO:0000259" key="4">
    <source>
        <dbReference type="Pfam" id="PF00725"/>
    </source>
</evidence>
<dbReference type="PANTHER" id="PTHR48075:SF5">
    <property type="entry name" value="3-HYDROXYBUTYRYL-COA DEHYDROGENASE"/>
    <property type="match status" value="1"/>
</dbReference>
<dbReference type="EC" id="1.1.1.157" evidence="6"/>
<dbReference type="InterPro" id="IPR008927">
    <property type="entry name" value="6-PGluconate_DH-like_C_sf"/>
</dbReference>
<feature type="domain" description="3-hydroxyacyl-CoA dehydrogenase C-terminal" evidence="4">
    <location>
        <begin position="183"/>
        <end position="279"/>
    </location>
</feature>
<dbReference type="Gene3D" id="1.10.1040.10">
    <property type="entry name" value="N-(1-d-carboxylethyl)-l-norvaline Dehydrogenase, domain 2"/>
    <property type="match status" value="1"/>
</dbReference>
<dbReference type="Pfam" id="PF00725">
    <property type="entry name" value="3HCDH"/>
    <property type="match status" value="1"/>
</dbReference>
<comment type="similarity">
    <text evidence="2">Belongs to the 3-hydroxyacyl-CoA dehydrogenase family.</text>
</comment>
<gene>
    <name evidence="6" type="ORF">JOC49_000416</name>
</gene>
<evidence type="ECO:0000259" key="5">
    <source>
        <dbReference type="Pfam" id="PF02737"/>
    </source>
</evidence>
<proteinExistence type="inferred from homology"/>
<dbReference type="PROSITE" id="PS00067">
    <property type="entry name" value="3HCDH"/>
    <property type="match status" value="1"/>
</dbReference>
<dbReference type="Pfam" id="PF02737">
    <property type="entry name" value="3HCDH_N"/>
    <property type="match status" value="1"/>
</dbReference>
<keyword evidence="3 6" id="KW-0560">Oxidoreductase</keyword>
<feature type="domain" description="3-hydroxyacyl-CoA dehydrogenase NAD binding" evidence="5">
    <location>
        <begin position="3"/>
        <end position="180"/>
    </location>
</feature>
<comment type="pathway">
    <text evidence="1">Lipid metabolism; butanoate metabolism.</text>
</comment>
<evidence type="ECO:0000313" key="6">
    <source>
        <dbReference type="EMBL" id="MBM7560902.1"/>
    </source>
</evidence>
<evidence type="ECO:0000256" key="2">
    <source>
        <dbReference type="ARBA" id="ARBA00009463"/>
    </source>
</evidence>
<dbReference type="EMBL" id="JAFBDT010000002">
    <property type="protein sequence ID" value="MBM7560902.1"/>
    <property type="molecule type" value="Genomic_DNA"/>
</dbReference>
<organism evidence="6 7">
    <name type="scientific">Fusibacter tunisiensis</name>
    <dbReference type="NCBI Taxonomy" id="1008308"/>
    <lineage>
        <taxon>Bacteria</taxon>
        <taxon>Bacillati</taxon>
        <taxon>Bacillota</taxon>
        <taxon>Clostridia</taxon>
        <taxon>Eubacteriales</taxon>
        <taxon>Eubacteriales Family XII. Incertae Sedis</taxon>
        <taxon>Fusibacter</taxon>
    </lineage>
</organism>
<dbReference type="PIRSF" id="PIRSF000105">
    <property type="entry name" value="HCDH"/>
    <property type="match status" value="1"/>
</dbReference>
<evidence type="ECO:0000256" key="1">
    <source>
        <dbReference type="ARBA" id="ARBA00005086"/>
    </source>
</evidence>
<dbReference type="PANTHER" id="PTHR48075">
    <property type="entry name" value="3-HYDROXYACYL-COA DEHYDROGENASE FAMILY PROTEIN"/>
    <property type="match status" value="1"/>
</dbReference>
<keyword evidence="7" id="KW-1185">Reference proteome</keyword>
<dbReference type="InterPro" id="IPR006176">
    <property type="entry name" value="3-OHacyl-CoA_DH_NAD-bd"/>
</dbReference>
<dbReference type="Gene3D" id="3.40.50.720">
    <property type="entry name" value="NAD(P)-binding Rossmann-like Domain"/>
    <property type="match status" value="1"/>
</dbReference>
<dbReference type="Proteomes" id="UP000767854">
    <property type="component" value="Unassembled WGS sequence"/>
</dbReference>
<comment type="caution">
    <text evidence="6">The sequence shown here is derived from an EMBL/GenBank/DDBJ whole genome shotgun (WGS) entry which is preliminary data.</text>
</comment>
<sequence length="279" mass="30991">MRVLIYGTGTMGRGISQIFAQNNHKVFLYNPNLESSKRALVNLENGFDKLVTKGKLSNEDKNNFLNNIEIIDSLQKAIDVDLAIEAVSENMEIKKAKFIEMDQFINSKAILATNTSSLSITELALVTKRPDKVVGMHFFNPAPIMELVELIKGMTTSTETIEFAQNLSKELGKNPVLVEEAPGFIVNRMLIPMINEAVSIYSEGVATIEDIDTAMKSGANHPIGPLALADLIGLDVCLNIMDILHTEFGLDKYTAHPLLRKMVRANKLGRKTKEGFYKY</sequence>
<dbReference type="InterPro" id="IPR006108">
    <property type="entry name" value="3HC_DH_C"/>
</dbReference>
<name>A0ABS2MND2_9FIRM</name>
<dbReference type="RefSeq" id="WP_204661703.1">
    <property type="nucleotide sequence ID" value="NZ_JAFBDT010000002.1"/>
</dbReference>
<evidence type="ECO:0000256" key="3">
    <source>
        <dbReference type="ARBA" id="ARBA00023002"/>
    </source>
</evidence>
<protein>
    <submittedName>
        <fullName evidence="6">3-hydroxybutyryl-CoA dehydrogenase</fullName>
        <ecNumber evidence="6">1.1.1.157</ecNumber>
    </submittedName>
</protein>
<dbReference type="InterPro" id="IPR006180">
    <property type="entry name" value="3-OHacyl-CoA_DH_CS"/>
</dbReference>
<dbReference type="InterPro" id="IPR022694">
    <property type="entry name" value="3-OHacyl-CoA_DH"/>
</dbReference>
<dbReference type="SUPFAM" id="SSF48179">
    <property type="entry name" value="6-phosphogluconate dehydrogenase C-terminal domain-like"/>
    <property type="match status" value="1"/>
</dbReference>
<accession>A0ABS2MND2</accession>
<dbReference type="InterPro" id="IPR013328">
    <property type="entry name" value="6PGD_dom2"/>
</dbReference>
<dbReference type="InterPro" id="IPR036291">
    <property type="entry name" value="NAD(P)-bd_dom_sf"/>
</dbReference>